<organism evidence="1 2">
    <name type="scientific">Enterobacter cloacae</name>
    <dbReference type="NCBI Taxonomy" id="550"/>
    <lineage>
        <taxon>Bacteria</taxon>
        <taxon>Pseudomonadati</taxon>
        <taxon>Pseudomonadota</taxon>
        <taxon>Gammaproteobacteria</taxon>
        <taxon>Enterobacterales</taxon>
        <taxon>Enterobacteriaceae</taxon>
        <taxon>Enterobacter</taxon>
        <taxon>Enterobacter cloacae complex</taxon>
    </lineage>
</organism>
<evidence type="ECO:0000313" key="1">
    <source>
        <dbReference type="EMBL" id="STQ08074.1"/>
    </source>
</evidence>
<name>A0A377LPD5_ENTCL</name>
<accession>A0A377LPD5</accession>
<dbReference type="Proteomes" id="UP000255106">
    <property type="component" value="Unassembled WGS sequence"/>
</dbReference>
<dbReference type="AlphaFoldDB" id="A0A377LPD5"/>
<sequence length="83" mass="9539">MALRQGRVVLRQGRWHTDGTVTTCEGQTVKPDLESWATEHIQRRQRHSSMEVSVAWLEAPEGSQLLLVANEDFCTWQPTEKSF</sequence>
<proteinExistence type="predicted"/>
<evidence type="ECO:0000313" key="2">
    <source>
        <dbReference type="Proteomes" id="UP000255106"/>
    </source>
</evidence>
<dbReference type="Pfam" id="PF07356">
    <property type="entry name" value="DUF1481"/>
    <property type="match status" value="1"/>
</dbReference>
<gene>
    <name evidence="1" type="primary">yjaH_2</name>
    <name evidence="1" type="ORF">NCTC10005_00719</name>
</gene>
<dbReference type="EMBL" id="UGJB01000004">
    <property type="protein sequence ID" value="STQ08074.1"/>
    <property type="molecule type" value="Genomic_DNA"/>
</dbReference>
<dbReference type="InterPro" id="IPR010858">
    <property type="entry name" value="DUF1481"/>
</dbReference>
<reference evidence="1 2" key="1">
    <citation type="submission" date="2018-06" db="EMBL/GenBank/DDBJ databases">
        <authorList>
            <consortium name="Pathogen Informatics"/>
            <person name="Doyle S."/>
        </authorList>
    </citation>
    <scope>NUCLEOTIDE SEQUENCE [LARGE SCALE GENOMIC DNA]</scope>
    <source>
        <strain evidence="1 2">NCTC10005</strain>
    </source>
</reference>
<protein>
    <submittedName>
        <fullName evidence="1">Protein YjaH</fullName>
    </submittedName>
</protein>